<organism evidence="2 3">
    <name type="scientific">Thalassiosira oceanica</name>
    <name type="common">Marine diatom</name>
    <dbReference type="NCBI Taxonomy" id="159749"/>
    <lineage>
        <taxon>Eukaryota</taxon>
        <taxon>Sar</taxon>
        <taxon>Stramenopiles</taxon>
        <taxon>Ochrophyta</taxon>
        <taxon>Bacillariophyta</taxon>
        <taxon>Coscinodiscophyceae</taxon>
        <taxon>Thalassiosirophycidae</taxon>
        <taxon>Thalassiosirales</taxon>
        <taxon>Thalassiosiraceae</taxon>
        <taxon>Thalassiosira</taxon>
    </lineage>
</organism>
<name>K0SPH6_THAOC</name>
<dbReference type="Proteomes" id="UP000266841">
    <property type="component" value="Unassembled WGS sequence"/>
</dbReference>
<gene>
    <name evidence="2" type="ORF">THAOC_12115</name>
</gene>
<reference evidence="2 3" key="1">
    <citation type="journal article" date="2012" name="Genome Biol.">
        <title>Genome and low-iron response of an oceanic diatom adapted to chronic iron limitation.</title>
        <authorList>
            <person name="Lommer M."/>
            <person name="Specht M."/>
            <person name="Roy A.S."/>
            <person name="Kraemer L."/>
            <person name="Andreson R."/>
            <person name="Gutowska M.A."/>
            <person name="Wolf J."/>
            <person name="Bergner S.V."/>
            <person name="Schilhabel M.B."/>
            <person name="Klostermeier U.C."/>
            <person name="Beiko R.G."/>
            <person name="Rosenstiel P."/>
            <person name="Hippler M."/>
            <person name="Laroche J."/>
        </authorList>
    </citation>
    <scope>NUCLEOTIDE SEQUENCE [LARGE SCALE GENOMIC DNA]</scope>
    <source>
        <strain evidence="2 3">CCMP1005</strain>
    </source>
</reference>
<dbReference type="AlphaFoldDB" id="K0SPH6"/>
<feature type="compositionally biased region" description="Low complexity" evidence="1">
    <location>
        <begin position="63"/>
        <end position="72"/>
    </location>
</feature>
<sequence>DLARLIDRRVADAVEARTAELERRVDDLRRGNEDMLLKCESLERSVRVLRTDREGAGGGGGDDSVLGDGRDD</sequence>
<keyword evidence="3" id="KW-1185">Reference proteome</keyword>
<dbReference type="EMBL" id="AGNL01013993">
    <property type="protein sequence ID" value="EJK66914.1"/>
    <property type="molecule type" value="Genomic_DNA"/>
</dbReference>
<feature type="non-terminal residue" evidence="2">
    <location>
        <position position="1"/>
    </location>
</feature>
<protein>
    <submittedName>
        <fullName evidence="2">Uncharacterized protein</fullName>
    </submittedName>
</protein>
<evidence type="ECO:0000313" key="2">
    <source>
        <dbReference type="EMBL" id="EJK66914.1"/>
    </source>
</evidence>
<feature type="region of interest" description="Disordered" evidence="1">
    <location>
        <begin position="50"/>
        <end position="72"/>
    </location>
</feature>
<accession>K0SPH6</accession>
<evidence type="ECO:0000313" key="3">
    <source>
        <dbReference type="Proteomes" id="UP000266841"/>
    </source>
</evidence>
<evidence type="ECO:0000256" key="1">
    <source>
        <dbReference type="SAM" id="MobiDB-lite"/>
    </source>
</evidence>
<comment type="caution">
    <text evidence="2">The sequence shown here is derived from an EMBL/GenBank/DDBJ whole genome shotgun (WGS) entry which is preliminary data.</text>
</comment>
<proteinExistence type="predicted"/>